<keyword evidence="6" id="KW-0539">Nucleus</keyword>
<dbReference type="InterPro" id="IPR007219">
    <property type="entry name" value="XnlR_reg_dom"/>
</dbReference>
<dbReference type="CDD" id="cd12148">
    <property type="entry name" value="fungal_TF_MHR"/>
    <property type="match status" value="1"/>
</dbReference>
<dbReference type="GO" id="GO:0000978">
    <property type="term" value="F:RNA polymerase II cis-regulatory region sequence-specific DNA binding"/>
    <property type="evidence" value="ECO:0007669"/>
    <property type="project" value="TreeGrafter"/>
</dbReference>
<dbReference type="EMBL" id="MDYN01000013">
    <property type="protein sequence ID" value="OQD84335.1"/>
    <property type="molecule type" value="Genomic_DNA"/>
</dbReference>
<accession>A0A1V6Q507</accession>
<feature type="domain" description="Xylanolytic transcriptional activator regulatory" evidence="7">
    <location>
        <begin position="500"/>
        <end position="574"/>
    </location>
</feature>
<evidence type="ECO:0000313" key="8">
    <source>
        <dbReference type="EMBL" id="OQD84335.1"/>
    </source>
</evidence>
<dbReference type="GO" id="GO:0006351">
    <property type="term" value="P:DNA-templated transcription"/>
    <property type="evidence" value="ECO:0007669"/>
    <property type="project" value="InterPro"/>
</dbReference>
<comment type="caution">
    <text evidence="8">The sequence shown here is derived from an EMBL/GenBank/DDBJ whole genome shotgun (WGS) entry which is preliminary data.</text>
</comment>
<dbReference type="GO" id="GO:0001228">
    <property type="term" value="F:DNA-binding transcription activator activity, RNA polymerase II-specific"/>
    <property type="evidence" value="ECO:0007669"/>
    <property type="project" value="TreeGrafter"/>
</dbReference>
<keyword evidence="4" id="KW-0238">DNA-binding</keyword>
<dbReference type="STRING" id="416450.A0A1V6Q507"/>
<dbReference type="SUPFAM" id="SSF51735">
    <property type="entry name" value="NAD(P)-binding Rossmann-fold domains"/>
    <property type="match status" value="1"/>
</dbReference>
<gene>
    <name evidence="8" type="ORF">PENANT_c013G07743</name>
</gene>
<dbReference type="InterPro" id="IPR051430">
    <property type="entry name" value="Fungal_TF_Env_Response"/>
</dbReference>
<keyword evidence="3" id="KW-0805">Transcription regulation</keyword>
<dbReference type="PANTHER" id="PTHR31944:SF131">
    <property type="entry name" value="HEME-RESPONSIVE ZINC FINGER TRANSCRIPTION FACTOR HAP1"/>
    <property type="match status" value="1"/>
</dbReference>
<evidence type="ECO:0000256" key="1">
    <source>
        <dbReference type="ARBA" id="ARBA00022723"/>
    </source>
</evidence>
<evidence type="ECO:0000256" key="4">
    <source>
        <dbReference type="ARBA" id="ARBA00023125"/>
    </source>
</evidence>
<sequence length="920" mass="102363">MRFLVIGGSGRTGKLVINELLEKGHEVTALVRNPASLEKRSGLDIVQGTPLDISDVRKVFTSNTLDAVLVTLSALRETDSPFAKPISPSRMMADSNANMVKVMKEFGVSKIVVLQSFGTGNSWANMPCTLRLLMSKSNMIYSYDDHNAAEKEVRDSGVTFVFVRPSRLVERDVTKVKEWPNDGKGVGLMGSASRISVARFLVDTALDTKWDDTAPHPTELPSKPKRVQLNIDASGNSEQLNGVGIGIIEDLQQRLARVEGLLAGQSANVPAVSTQNSWPSNATVQHSSLQSSMGTLVVKGSRSRYHGQNDRITLLNQFEEAKGFVNQCSKDSSIVKLAREVQFLQSKTQAPLDSPQSMSELESFPELLQLLQSLPSKSICDRLVAVYTNNFEKTLRVLHIPSFLGQYEHFWASPEDESYLSSPFIPQLTAILAVSIMLGEESIKMEDITPWEYLRLNAVGLLQAWLQKLPRKHRTELTTLQIETLVLLARQLRLTSAEESWKAAGSLVRSAMVMGLHIDLSGSTKMSVFQAESRRRLWITIAEMDLQASITSGMPIMTPLVDFHALSPANLNDADFNQSTTELPPPRPLDEPTDTLALVTLSRTLSHRVNAMNFIQQTGPDRDIDEQLKQGRILEECLLGIPDPLKIDHTLGSDTMPPAILNQVLLDLYIRRPLLCLYRPVSTGRNQDHTALQEIQQACLDSSLTILSYQDYFDPNLADLDAQNSNEYWDIFHKLCKNDVLWAALSVCDYMRQFAQQASITDQQSSNGFSDLNTKNQSHSKASLTRLVENTLESLSRRIGEAGNNVKDILLLAVVLQSVRGRGSPETKDRWMTQGAKRALSACRQYLLPAVTDQHSAFGYRPQDSMVFSSNDLASQFTSSPHFPPLPDLLQSSALAADFANFQEFREDLFSFDETFTWNL</sequence>
<dbReference type="AlphaFoldDB" id="A0A1V6Q507"/>
<dbReference type="PANTHER" id="PTHR31944">
    <property type="entry name" value="HEME-RESPONSIVE ZINC FINGER TRANSCRIPTION FACTOR HAP1"/>
    <property type="match status" value="1"/>
</dbReference>
<dbReference type="Pfam" id="PF04082">
    <property type="entry name" value="Fungal_trans"/>
    <property type="match status" value="1"/>
</dbReference>
<proteinExistence type="predicted"/>
<dbReference type="GO" id="GO:0005634">
    <property type="term" value="C:nucleus"/>
    <property type="evidence" value="ECO:0007669"/>
    <property type="project" value="TreeGrafter"/>
</dbReference>
<dbReference type="Proteomes" id="UP000191672">
    <property type="component" value="Unassembled WGS sequence"/>
</dbReference>
<dbReference type="GO" id="GO:0008270">
    <property type="term" value="F:zinc ion binding"/>
    <property type="evidence" value="ECO:0007669"/>
    <property type="project" value="InterPro"/>
</dbReference>
<name>A0A1V6Q507_9EURO</name>
<dbReference type="Gene3D" id="3.40.50.720">
    <property type="entry name" value="NAD(P)-binding Rossmann-like Domain"/>
    <property type="match status" value="1"/>
</dbReference>
<evidence type="ECO:0000313" key="9">
    <source>
        <dbReference type="Proteomes" id="UP000191672"/>
    </source>
</evidence>
<keyword evidence="5" id="KW-0804">Transcription</keyword>
<keyword evidence="2" id="KW-0862">Zinc</keyword>
<dbReference type="InterPro" id="IPR036291">
    <property type="entry name" value="NAD(P)-bd_dom_sf"/>
</dbReference>
<protein>
    <recommendedName>
        <fullName evidence="7">Xylanolytic transcriptional activator regulatory domain-containing protein</fullName>
    </recommendedName>
</protein>
<dbReference type="InterPro" id="IPR016040">
    <property type="entry name" value="NAD(P)-bd_dom"/>
</dbReference>
<keyword evidence="9" id="KW-1185">Reference proteome</keyword>
<evidence type="ECO:0000256" key="6">
    <source>
        <dbReference type="ARBA" id="ARBA00023242"/>
    </source>
</evidence>
<reference evidence="9" key="1">
    <citation type="journal article" date="2017" name="Nat. Microbiol.">
        <title>Global analysis of biosynthetic gene clusters reveals vast potential of secondary metabolite production in Penicillium species.</title>
        <authorList>
            <person name="Nielsen J.C."/>
            <person name="Grijseels S."/>
            <person name="Prigent S."/>
            <person name="Ji B."/>
            <person name="Dainat J."/>
            <person name="Nielsen K.F."/>
            <person name="Frisvad J.C."/>
            <person name="Workman M."/>
            <person name="Nielsen J."/>
        </authorList>
    </citation>
    <scope>NUCLEOTIDE SEQUENCE [LARGE SCALE GENOMIC DNA]</scope>
    <source>
        <strain evidence="9">IBT 31811</strain>
    </source>
</reference>
<dbReference type="Pfam" id="PF13460">
    <property type="entry name" value="NAD_binding_10"/>
    <property type="match status" value="1"/>
</dbReference>
<evidence type="ECO:0000259" key="7">
    <source>
        <dbReference type="SMART" id="SM00906"/>
    </source>
</evidence>
<evidence type="ECO:0000256" key="3">
    <source>
        <dbReference type="ARBA" id="ARBA00023015"/>
    </source>
</evidence>
<organism evidence="8 9">
    <name type="scientific">Penicillium antarcticum</name>
    <dbReference type="NCBI Taxonomy" id="416450"/>
    <lineage>
        <taxon>Eukaryota</taxon>
        <taxon>Fungi</taxon>
        <taxon>Dikarya</taxon>
        <taxon>Ascomycota</taxon>
        <taxon>Pezizomycotina</taxon>
        <taxon>Eurotiomycetes</taxon>
        <taxon>Eurotiomycetidae</taxon>
        <taxon>Eurotiales</taxon>
        <taxon>Aspergillaceae</taxon>
        <taxon>Penicillium</taxon>
    </lineage>
</organism>
<keyword evidence="1" id="KW-0479">Metal-binding</keyword>
<evidence type="ECO:0000256" key="5">
    <source>
        <dbReference type="ARBA" id="ARBA00023163"/>
    </source>
</evidence>
<evidence type="ECO:0000256" key="2">
    <source>
        <dbReference type="ARBA" id="ARBA00022833"/>
    </source>
</evidence>
<dbReference type="SMART" id="SM00906">
    <property type="entry name" value="Fungal_trans"/>
    <property type="match status" value="1"/>
</dbReference>